<dbReference type="GeneID" id="107068962"/>
<evidence type="ECO:0000259" key="9">
    <source>
        <dbReference type="Pfam" id="PF01699"/>
    </source>
</evidence>
<name>A0ABM1IM89_POLDO</name>
<dbReference type="Gene3D" id="1.20.1420.30">
    <property type="entry name" value="NCX, central ion-binding region"/>
    <property type="match status" value="2"/>
</dbReference>
<keyword evidence="4" id="KW-0109">Calcium transport</keyword>
<keyword evidence="3" id="KW-0050">Antiport</keyword>
<proteinExistence type="inferred from homology"/>
<feature type="transmembrane region" description="Helical" evidence="8">
    <location>
        <begin position="218"/>
        <end position="237"/>
    </location>
</feature>
<feature type="transmembrane region" description="Helical" evidence="8">
    <location>
        <begin position="193"/>
        <end position="212"/>
    </location>
</feature>
<evidence type="ECO:0000256" key="2">
    <source>
        <dbReference type="ARBA" id="ARBA00005364"/>
    </source>
</evidence>
<feature type="domain" description="Sodium/calcium exchanger membrane region" evidence="9">
    <location>
        <begin position="332"/>
        <end position="492"/>
    </location>
</feature>
<keyword evidence="6 8" id="KW-1133">Transmembrane helix</keyword>
<evidence type="ECO:0000256" key="5">
    <source>
        <dbReference type="ARBA" id="ARBA00022692"/>
    </source>
</evidence>
<feature type="transmembrane region" description="Helical" evidence="8">
    <location>
        <begin position="159"/>
        <end position="181"/>
    </location>
</feature>
<evidence type="ECO:0000313" key="11">
    <source>
        <dbReference type="RefSeq" id="XP_015181326.1"/>
    </source>
</evidence>
<feature type="domain" description="Sodium/calcium exchanger membrane region" evidence="9">
    <location>
        <begin position="95"/>
        <end position="235"/>
    </location>
</feature>
<dbReference type="PANTHER" id="PTHR10846:SF73">
    <property type="entry name" value="SODIUM_CALCIUM EXCHANGER MEMBRANE REGION DOMAIN-CONTAINING PROTEIN"/>
    <property type="match status" value="1"/>
</dbReference>
<feature type="transmembrane region" description="Helical" evidence="8">
    <location>
        <begin position="446"/>
        <end position="466"/>
    </location>
</feature>
<feature type="transmembrane region" description="Helical" evidence="8">
    <location>
        <begin position="88"/>
        <end position="108"/>
    </location>
</feature>
<dbReference type="InterPro" id="IPR044880">
    <property type="entry name" value="NCX_ion-bd_dom_sf"/>
</dbReference>
<keyword evidence="4" id="KW-0106">Calcium</keyword>
<protein>
    <submittedName>
        <fullName evidence="11">Sodium/potassium/calcium exchanger 4-like</fullName>
    </submittedName>
</protein>
<evidence type="ECO:0000256" key="1">
    <source>
        <dbReference type="ARBA" id="ARBA00004141"/>
    </source>
</evidence>
<feature type="transmembrane region" description="Helical" evidence="8">
    <location>
        <begin position="478"/>
        <end position="502"/>
    </location>
</feature>
<sequence>MARRHRHMIAYRILFVIVIPAMYFLCVSIAGYNSKDPTSLTGYNKIHPRRLLQTVGNVQQEIIEENCTAPAIDEFPSDGFTRVERQSGFIAIHFAIAIYLFLLLAIVCDDFFVPSIKKICEKMKLSEDVAGATIMAAASSSPELFINVVGTFITEGDLGVGTIVGSAVFNILAVPACCGLFAKQALQLEWWPITRDTLAYAFTVLLLIITLRNGRVEWYEGLILILFYILYISAMCFDGRIGGYLKRVTSRRKPYKNISENSPLLPSNIHTKNVDIESFGTSEEEEALEIVSMTSWPSSNGEKIWWLLTWPINLVLLVTIPDCRRPKLRSWYPLTFIMCILWIASTSYVVGWVITIIGDTFNIPDSIMGLTFLAAGMSVPEAVSSVIVTNQDMFIIFKGLGSMGISNSIGSNVFDVLLCLGLPWFVKSAIMPTIPGEHSVKINSQGLVYSSVSLFSTLFVLYVSLACNKFKLNRGIGITCLITYAIFLVFASVIELNIFFVVNLPICKH</sequence>
<reference evidence="11" key="1">
    <citation type="submission" date="2025-08" db="UniProtKB">
        <authorList>
            <consortium name="RefSeq"/>
        </authorList>
    </citation>
    <scope>IDENTIFICATION</scope>
    <source>
        <tissue evidence="11">Whole body</tissue>
    </source>
</reference>
<evidence type="ECO:0000256" key="4">
    <source>
        <dbReference type="ARBA" id="ARBA00022568"/>
    </source>
</evidence>
<keyword evidence="4" id="KW-0813">Transport</keyword>
<keyword evidence="4" id="KW-0406">Ion transport</keyword>
<dbReference type="Pfam" id="PF01699">
    <property type="entry name" value="Na_Ca_ex"/>
    <property type="match status" value="2"/>
</dbReference>
<dbReference type="RefSeq" id="XP_015181326.1">
    <property type="nucleotide sequence ID" value="XM_015325840.1"/>
</dbReference>
<evidence type="ECO:0000256" key="8">
    <source>
        <dbReference type="SAM" id="Phobius"/>
    </source>
</evidence>
<keyword evidence="5 8" id="KW-0812">Transmembrane</keyword>
<comment type="subcellular location">
    <subcellularLocation>
        <location evidence="1">Membrane</location>
        <topology evidence="1">Multi-pass membrane protein</topology>
    </subcellularLocation>
</comment>
<feature type="transmembrane region" description="Helical" evidence="8">
    <location>
        <begin position="12"/>
        <end position="32"/>
    </location>
</feature>
<comment type="similarity">
    <text evidence="2">Belongs to the Ca(2+):cation antiporter (CaCA) (TC 2.A.19) family. SLC24A subfamily.</text>
</comment>
<evidence type="ECO:0000256" key="3">
    <source>
        <dbReference type="ARBA" id="ARBA00022449"/>
    </source>
</evidence>
<feature type="transmembrane region" description="Helical" evidence="8">
    <location>
        <begin position="334"/>
        <end position="355"/>
    </location>
</feature>
<gene>
    <name evidence="11" type="primary">LOC107068962</name>
</gene>
<dbReference type="NCBIfam" id="TIGR00367">
    <property type="entry name" value="calcium/sodium antiporter"/>
    <property type="match status" value="1"/>
</dbReference>
<accession>A0ABM1IM89</accession>
<feature type="transmembrane region" description="Helical" evidence="8">
    <location>
        <begin position="367"/>
        <end position="388"/>
    </location>
</feature>
<evidence type="ECO:0000256" key="7">
    <source>
        <dbReference type="ARBA" id="ARBA00023136"/>
    </source>
</evidence>
<dbReference type="PANTHER" id="PTHR10846">
    <property type="entry name" value="SODIUM/POTASSIUM/CALCIUM EXCHANGER"/>
    <property type="match status" value="1"/>
</dbReference>
<evidence type="ECO:0000313" key="10">
    <source>
        <dbReference type="Proteomes" id="UP000694924"/>
    </source>
</evidence>
<organism evidence="10 11">
    <name type="scientific">Polistes dominula</name>
    <name type="common">European paper wasp</name>
    <name type="synonym">Vespa dominula</name>
    <dbReference type="NCBI Taxonomy" id="743375"/>
    <lineage>
        <taxon>Eukaryota</taxon>
        <taxon>Metazoa</taxon>
        <taxon>Ecdysozoa</taxon>
        <taxon>Arthropoda</taxon>
        <taxon>Hexapoda</taxon>
        <taxon>Insecta</taxon>
        <taxon>Pterygota</taxon>
        <taxon>Neoptera</taxon>
        <taxon>Endopterygota</taxon>
        <taxon>Hymenoptera</taxon>
        <taxon>Apocrita</taxon>
        <taxon>Aculeata</taxon>
        <taxon>Vespoidea</taxon>
        <taxon>Vespidae</taxon>
        <taxon>Polistinae</taxon>
        <taxon>Polistini</taxon>
        <taxon>Polistes</taxon>
    </lineage>
</organism>
<dbReference type="InterPro" id="IPR004481">
    <property type="entry name" value="K/Na/Ca-exchanger"/>
</dbReference>
<keyword evidence="10" id="KW-1185">Reference proteome</keyword>
<dbReference type="Proteomes" id="UP000694924">
    <property type="component" value="Unplaced"/>
</dbReference>
<evidence type="ECO:0000256" key="6">
    <source>
        <dbReference type="ARBA" id="ARBA00022989"/>
    </source>
</evidence>
<feature type="transmembrane region" description="Helical" evidence="8">
    <location>
        <begin position="409"/>
        <end position="426"/>
    </location>
</feature>
<dbReference type="InterPro" id="IPR004837">
    <property type="entry name" value="NaCa_Exmemb"/>
</dbReference>
<keyword evidence="7 8" id="KW-0472">Membrane</keyword>